<dbReference type="AlphaFoldDB" id="A0A1W0WR78"/>
<dbReference type="InterPro" id="IPR007858">
    <property type="entry name" value="Dpy-30_motif"/>
</dbReference>
<organism evidence="2 3">
    <name type="scientific">Hypsibius exemplaris</name>
    <name type="common">Freshwater tardigrade</name>
    <dbReference type="NCBI Taxonomy" id="2072580"/>
    <lineage>
        <taxon>Eukaryota</taxon>
        <taxon>Metazoa</taxon>
        <taxon>Ecdysozoa</taxon>
        <taxon>Tardigrada</taxon>
        <taxon>Eutardigrada</taxon>
        <taxon>Parachela</taxon>
        <taxon>Hypsibioidea</taxon>
        <taxon>Hypsibiidae</taxon>
        <taxon>Hypsibius</taxon>
    </lineage>
</organism>
<evidence type="ECO:0000256" key="1">
    <source>
        <dbReference type="SAM" id="Coils"/>
    </source>
</evidence>
<proteinExistence type="predicted"/>
<keyword evidence="2" id="KW-0418">Kinase</keyword>
<sequence length="300" mass="33919">MDDPAGLCGMTEKQFKQRLLKYAKQNPEDQQNTLVFFDEIENHAQWLDVSSRGYDEPAQLITFLAMLHKIGRPHNYGLTDEEKKASAIRDEITRLERSAKQEECRQKQEEANRPEQIIKEAAWKKQLELLQMEEYAKRELMAMPVQQYLYKYVFPTVHDGLLQCGRLLPSDPVDFLAEYLLQKSKPSNWSESNRLFEVRKRLEAKPAAEREATIIADAIAAAGAGDAPAPVVEEKQFFIAETAHMFADLSERLSLADVELASEAAYMTLDLSESTLNAALAKAGSVPKEIELANKAITNV</sequence>
<reference evidence="3" key="1">
    <citation type="submission" date="2017-01" db="EMBL/GenBank/DDBJ databases">
        <title>Comparative genomics of anhydrobiosis in the tardigrade Hypsibius dujardini.</title>
        <authorList>
            <person name="Yoshida Y."/>
            <person name="Koutsovoulos G."/>
            <person name="Laetsch D."/>
            <person name="Stevens L."/>
            <person name="Kumar S."/>
            <person name="Horikawa D."/>
            <person name="Ishino K."/>
            <person name="Komine S."/>
            <person name="Tomita M."/>
            <person name="Blaxter M."/>
            <person name="Arakawa K."/>
        </authorList>
    </citation>
    <scope>NUCLEOTIDE SEQUENCE [LARGE SCALE GENOMIC DNA]</scope>
    <source>
        <strain evidence="3">Z151</strain>
    </source>
</reference>
<name>A0A1W0WR78_HYPEX</name>
<dbReference type="CDD" id="cd22967">
    <property type="entry name" value="DD_AK7"/>
    <property type="match status" value="1"/>
</dbReference>
<keyword evidence="3" id="KW-1185">Reference proteome</keyword>
<gene>
    <name evidence="2" type="ORF">BV898_08277</name>
</gene>
<keyword evidence="2" id="KW-0808">Transferase</keyword>
<evidence type="ECO:0000313" key="3">
    <source>
        <dbReference type="Proteomes" id="UP000192578"/>
    </source>
</evidence>
<dbReference type="EMBL" id="MTYJ01000058">
    <property type="protein sequence ID" value="OQV17653.1"/>
    <property type="molecule type" value="Genomic_DNA"/>
</dbReference>
<feature type="coiled-coil region" evidence="1">
    <location>
        <begin position="78"/>
        <end position="112"/>
    </location>
</feature>
<dbReference type="Pfam" id="PF05186">
    <property type="entry name" value="Dpy-30"/>
    <property type="match status" value="1"/>
</dbReference>
<protein>
    <submittedName>
        <fullName evidence="2">Adenylate kinase 7</fullName>
    </submittedName>
</protein>
<dbReference type="Proteomes" id="UP000192578">
    <property type="component" value="Unassembled WGS sequence"/>
</dbReference>
<dbReference type="GO" id="GO:0016301">
    <property type="term" value="F:kinase activity"/>
    <property type="evidence" value="ECO:0007669"/>
    <property type="project" value="UniProtKB-KW"/>
</dbReference>
<comment type="caution">
    <text evidence="2">The sequence shown here is derived from an EMBL/GenBank/DDBJ whole genome shotgun (WGS) entry which is preliminary data.</text>
</comment>
<dbReference type="OrthoDB" id="10262413at2759"/>
<accession>A0A1W0WR78</accession>
<dbReference type="Gene3D" id="1.20.890.10">
    <property type="entry name" value="cAMP-dependent protein kinase regulatory subunit, dimerization-anchoring domain"/>
    <property type="match status" value="1"/>
</dbReference>
<keyword evidence="1" id="KW-0175">Coiled coil</keyword>
<dbReference type="InterPro" id="IPR047499">
    <property type="entry name" value="DD_AK7"/>
</dbReference>
<evidence type="ECO:0000313" key="2">
    <source>
        <dbReference type="EMBL" id="OQV17653.1"/>
    </source>
</evidence>